<organism evidence="1 2">
    <name type="scientific">Acidihalobacter prosperus</name>
    <dbReference type="NCBI Taxonomy" id="160660"/>
    <lineage>
        <taxon>Bacteria</taxon>
        <taxon>Pseudomonadati</taxon>
        <taxon>Pseudomonadota</taxon>
        <taxon>Gammaproteobacteria</taxon>
        <taxon>Chromatiales</taxon>
        <taxon>Ectothiorhodospiraceae</taxon>
        <taxon>Acidihalobacter</taxon>
    </lineage>
</organism>
<sequence>MLEWILDNWSSESGMKLLKRIAKSGVNEVLLDFEAGRYQKLFGDGIDKCRTLSGGVEDL</sequence>
<protein>
    <submittedName>
        <fullName evidence="1">Uncharacterized protein</fullName>
    </submittedName>
</protein>
<dbReference type="EMBL" id="JQSG02000004">
    <property type="protein sequence ID" value="OBS08986.1"/>
    <property type="molecule type" value="Genomic_DNA"/>
</dbReference>
<keyword evidence="2" id="KW-1185">Reference proteome</keyword>
<name>A0A1A6C353_9GAMM</name>
<dbReference type="AlphaFoldDB" id="A0A1A6C353"/>
<accession>A0A1A6C353</accession>
<dbReference type="Proteomes" id="UP000029273">
    <property type="component" value="Unassembled WGS sequence"/>
</dbReference>
<evidence type="ECO:0000313" key="1">
    <source>
        <dbReference type="EMBL" id="OBS08986.1"/>
    </source>
</evidence>
<reference evidence="1 2" key="1">
    <citation type="journal article" date="2014" name="Genome Announc.">
        <title>Draft Genome Sequence of the Iron-Oxidizing, Acidophilic, and Halotolerant 'Thiobacillus prosperus' Type Strain DSM 5130.</title>
        <authorList>
            <person name="Ossandon F.J."/>
            <person name="Cardenas J.P."/>
            <person name="Corbett M."/>
            <person name="Quatrini R."/>
            <person name="Holmes D.S."/>
            <person name="Watkin E."/>
        </authorList>
    </citation>
    <scope>NUCLEOTIDE SEQUENCE [LARGE SCALE GENOMIC DNA]</scope>
    <source>
        <strain evidence="1 2">DSM 5130</strain>
    </source>
</reference>
<comment type="caution">
    <text evidence="1">The sequence shown here is derived from an EMBL/GenBank/DDBJ whole genome shotgun (WGS) entry which is preliminary data.</text>
</comment>
<gene>
    <name evidence="1" type="ORF">Thpro_022103</name>
</gene>
<evidence type="ECO:0000313" key="2">
    <source>
        <dbReference type="Proteomes" id="UP000029273"/>
    </source>
</evidence>
<proteinExistence type="predicted"/>